<dbReference type="RefSeq" id="WP_022746153.1">
    <property type="nucleotide sequence ID" value="NC_022571.1"/>
</dbReference>
<dbReference type="KEGG" id="csb:CLSA_c20610"/>
<sequence>MLNIDKVEKVYLACGYTDLRKSSDGLIMIVIIADLDKEAL</sequence>
<dbReference type="EMBL" id="CP006721">
    <property type="protein sequence ID" value="AGX43044.1"/>
    <property type="molecule type" value="Genomic_DNA"/>
</dbReference>
<organism evidence="1 2">
    <name type="scientific">Clostridium saccharobutylicum DSM 13864</name>
    <dbReference type="NCBI Taxonomy" id="1345695"/>
    <lineage>
        <taxon>Bacteria</taxon>
        <taxon>Bacillati</taxon>
        <taxon>Bacillota</taxon>
        <taxon>Clostridia</taxon>
        <taxon>Eubacteriales</taxon>
        <taxon>Clostridiaceae</taxon>
        <taxon>Clostridium</taxon>
    </lineage>
</organism>
<dbReference type="AlphaFoldDB" id="U5MQH7"/>
<protein>
    <submittedName>
        <fullName evidence="1">IS66 Orf2 like protein</fullName>
    </submittedName>
</protein>
<proteinExistence type="predicted"/>
<evidence type="ECO:0000313" key="1">
    <source>
        <dbReference type="EMBL" id="AGX43044.1"/>
    </source>
</evidence>
<accession>U5MQH7</accession>
<dbReference type="GeneID" id="79984079"/>
<keyword evidence="2" id="KW-1185">Reference proteome</keyword>
<gene>
    <name evidence="1" type="ORF">CLSA_c20610</name>
</gene>
<dbReference type="PATRIC" id="fig|1345695.10.peg.1336"/>
<reference evidence="1 2" key="1">
    <citation type="journal article" date="2013" name="Genome Announc.">
        <title>Complete Genome Sequence of the Solvent Producer Clostridium saccharobutylicum NCP262 (DSM 13864).</title>
        <authorList>
            <person name="Poehlein A."/>
            <person name="Hartwich K."/>
            <person name="Krabben P."/>
            <person name="Ehrenreich A."/>
            <person name="Liebl W."/>
            <person name="Durre P."/>
            <person name="Gottschalk G."/>
            <person name="Daniel R."/>
        </authorList>
    </citation>
    <scope>NUCLEOTIDE SEQUENCE [LARGE SCALE GENOMIC DNA]</scope>
    <source>
        <strain evidence="1">DSM 13864</strain>
    </source>
</reference>
<dbReference type="Proteomes" id="UP000017118">
    <property type="component" value="Chromosome"/>
</dbReference>
<evidence type="ECO:0000313" key="2">
    <source>
        <dbReference type="Proteomes" id="UP000017118"/>
    </source>
</evidence>
<dbReference type="HOGENOM" id="CLU_3287561_0_0_9"/>
<name>U5MQH7_CLOSA</name>